<comment type="caution">
    <text evidence="1">The sequence shown here is derived from an EMBL/GenBank/DDBJ whole genome shotgun (WGS) entry which is preliminary data.</text>
</comment>
<organism evidence="1 2">
    <name type="scientific">Riccia fluitans</name>
    <dbReference type="NCBI Taxonomy" id="41844"/>
    <lineage>
        <taxon>Eukaryota</taxon>
        <taxon>Viridiplantae</taxon>
        <taxon>Streptophyta</taxon>
        <taxon>Embryophyta</taxon>
        <taxon>Marchantiophyta</taxon>
        <taxon>Marchantiopsida</taxon>
        <taxon>Marchantiidae</taxon>
        <taxon>Marchantiales</taxon>
        <taxon>Ricciaceae</taxon>
        <taxon>Riccia</taxon>
    </lineage>
</organism>
<dbReference type="EMBL" id="JBHFFA010000002">
    <property type="protein sequence ID" value="KAL2642783.1"/>
    <property type="molecule type" value="Genomic_DNA"/>
</dbReference>
<protein>
    <submittedName>
        <fullName evidence="1">Uncharacterized protein</fullName>
    </submittedName>
</protein>
<proteinExistence type="predicted"/>
<reference evidence="1 2" key="1">
    <citation type="submission" date="2024-09" db="EMBL/GenBank/DDBJ databases">
        <title>Chromosome-scale assembly of Riccia fluitans.</title>
        <authorList>
            <person name="Paukszto L."/>
            <person name="Sawicki J."/>
            <person name="Karawczyk K."/>
            <person name="Piernik-Szablinska J."/>
            <person name="Szczecinska M."/>
            <person name="Mazdziarz M."/>
        </authorList>
    </citation>
    <scope>NUCLEOTIDE SEQUENCE [LARGE SCALE GENOMIC DNA]</scope>
    <source>
        <strain evidence="1">Rf_01</strain>
        <tissue evidence="1">Aerial parts of the thallus</tissue>
    </source>
</reference>
<name>A0ABD1Z5P2_9MARC</name>
<keyword evidence="2" id="KW-1185">Reference proteome</keyword>
<evidence type="ECO:0000313" key="1">
    <source>
        <dbReference type="EMBL" id="KAL2642783.1"/>
    </source>
</evidence>
<evidence type="ECO:0000313" key="2">
    <source>
        <dbReference type="Proteomes" id="UP001605036"/>
    </source>
</evidence>
<gene>
    <name evidence="1" type="ORF">R1flu_010370</name>
</gene>
<accession>A0ABD1Z5P2</accession>
<dbReference type="AlphaFoldDB" id="A0ABD1Z5P2"/>
<sequence length="119" mass="12456">MENVSHILNSQSGPANRGEIDVTLGNQFRSMVTAGARDGHLPSNLGGSTSYPASALLDQQQTMFLPNNGELALHAESQGHILGAGLTRLLHESSDGLARFGFTGPASIFPPIGTHHGIN</sequence>
<dbReference type="Proteomes" id="UP001605036">
    <property type="component" value="Unassembled WGS sequence"/>
</dbReference>